<dbReference type="RefSeq" id="WP_171784761.1">
    <property type="nucleotide sequence ID" value="NZ_BAAAML010000003.1"/>
</dbReference>
<name>A0ABX2A959_9MICO</name>
<proteinExistence type="predicted"/>
<dbReference type="InterPro" id="IPR016169">
    <property type="entry name" value="FAD-bd_PCMH_sub2"/>
</dbReference>
<dbReference type="Gene3D" id="3.30.43.10">
    <property type="entry name" value="Uridine Diphospho-n-acetylenolpyruvylglucosamine Reductase, domain 2"/>
    <property type="match status" value="1"/>
</dbReference>
<organism evidence="3 4">
    <name type="scientific">Isoptericola halotolerans</name>
    <dbReference type="NCBI Taxonomy" id="300560"/>
    <lineage>
        <taxon>Bacteria</taxon>
        <taxon>Bacillati</taxon>
        <taxon>Actinomycetota</taxon>
        <taxon>Actinomycetes</taxon>
        <taxon>Micrococcales</taxon>
        <taxon>Promicromonosporaceae</taxon>
        <taxon>Isoptericola</taxon>
    </lineage>
</organism>
<dbReference type="Pfam" id="PF01565">
    <property type="entry name" value="FAD_binding_4"/>
    <property type="match status" value="1"/>
</dbReference>
<accession>A0ABX2A959</accession>
<dbReference type="Gene3D" id="3.30.70.2530">
    <property type="match status" value="1"/>
</dbReference>
<dbReference type="Pfam" id="PF04030">
    <property type="entry name" value="ALO"/>
    <property type="match status" value="1"/>
</dbReference>
<dbReference type="PANTHER" id="PTHR43762:SF1">
    <property type="entry name" value="D-ARABINONO-1,4-LACTONE OXIDASE"/>
    <property type="match status" value="1"/>
</dbReference>
<evidence type="ECO:0000259" key="2">
    <source>
        <dbReference type="PROSITE" id="PS51387"/>
    </source>
</evidence>
<gene>
    <name evidence="3" type="ORF">HDG69_003135</name>
</gene>
<feature type="domain" description="FAD-binding PCMH-type" evidence="2">
    <location>
        <begin position="8"/>
        <end position="177"/>
    </location>
</feature>
<dbReference type="InterPro" id="IPR016171">
    <property type="entry name" value="Vanillyl_alc_oxidase_C-sub2"/>
</dbReference>
<evidence type="ECO:0000313" key="3">
    <source>
        <dbReference type="EMBL" id="NOV98540.1"/>
    </source>
</evidence>
<dbReference type="EMBL" id="JABEZU010000004">
    <property type="protein sequence ID" value="NOV98540.1"/>
    <property type="molecule type" value="Genomic_DNA"/>
</dbReference>
<dbReference type="InterPro" id="IPR006094">
    <property type="entry name" value="Oxid_FAD_bind_N"/>
</dbReference>
<dbReference type="InterPro" id="IPR016167">
    <property type="entry name" value="FAD-bd_PCMH_sub1"/>
</dbReference>
<dbReference type="PANTHER" id="PTHR43762">
    <property type="entry name" value="L-GULONOLACTONE OXIDASE"/>
    <property type="match status" value="1"/>
</dbReference>
<dbReference type="PIRSF" id="PIRSF000136">
    <property type="entry name" value="LGO_GLO"/>
    <property type="match status" value="1"/>
</dbReference>
<keyword evidence="1 3" id="KW-0560">Oxidoreductase</keyword>
<dbReference type="Gene3D" id="3.30.70.2520">
    <property type="match status" value="1"/>
</dbReference>
<dbReference type="InterPro" id="IPR036318">
    <property type="entry name" value="FAD-bd_PCMH-like_sf"/>
</dbReference>
<comment type="caution">
    <text evidence="3">The sequence shown here is derived from an EMBL/GenBank/DDBJ whole genome shotgun (WGS) entry which is preliminary data.</text>
</comment>
<dbReference type="PROSITE" id="PS51387">
    <property type="entry name" value="FAD_PCMH"/>
    <property type="match status" value="1"/>
</dbReference>
<evidence type="ECO:0000256" key="1">
    <source>
        <dbReference type="ARBA" id="ARBA00023002"/>
    </source>
</evidence>
<evidence type="ECO:0000313" key="4">
    <source>
        <dbReference type="Proteomes" id="UP000757540"/>
    </source>
</evidence>
<dbReference type="InterPro" id="IPR016166">
    <property type="entry name" value="FAD-bd_PCMH"/>
</dbReference>
<reference evidence="3 4" key="1">
    <citation type="submission" date="2020-05" db="EMBL/GenBank/DDBJ databases">
        <title>Genomic Encyclopedia of Type Strains, Phase III (KMG-III): the genomes of soil and plant-associated and newly described type strains.</title>
        <authorList>
            <person name="Whitman W."/>
        </authorList>
    </citation>
    <scope>NUCLEOTIDE SEQUENCE [LARGE SCALE GENOMIC DNA]</scope>
    <source>
        <strain evidence="3 4">KCTC 19046</strain>
    </source>
</reference>
<dbReference type="EC" id="1.1.3.41" evidence="3"/>
<dbReference type="Proteomes" id="UP000757540">
    <property type="component" value="Unassembled WGS sequence"/>
</dbReference>
<dbReference type="InterPro" id="IPR007173">
    <property type="entry name" value="ALO_C"/>
</dbReference>
<keyword evidence="4" id="KW-1185">Reference proteome</keyword>
<dbReference type="Gene3D" id="3.30.465.10">
    <property type="match status" value="1"/>
</dbReference>
<protein>
    <submittedName>
        <fullName evidence="3">Xylitol oxidase</fullName>
        <ecNumber evidence="3">1.1.3.41</ecNumber>
    </submittedName>
</protein>
<dbReference type="SUPFAM" id="SSF56176">
    <property type="entry name" value="FAD-binding/transporter-associated domain-like"/>
    <property type="match status" value="1"/>
</dbReference>
<dbReference type="GO" id="GO:0050582">
    <property type="term" value="F:xylitol oxidase activity"/>
    <property type="evidence" value="ECO:0007669"/>
    <property type="project" value="UniProtKB-EC"/>
</dbReference>
<dbReference type="Gene3D" id="1.10.45.10">
    <property type="entry name" value="Vanillyl-alcohol Oxidase, Chain A, domain 4"/>
    <property type="match status" value="1"/>
</dbReference>
<sequence length="416" mass="44877">MQNWAGNLHYAAQALARPATLDELAEVLADGGPVRPLGSRHSFNDIADTTGTQIQVDRLDDGRPAADLDPDTGVVSVNAGLRYGELSRALQLQGRALASLASLPHISVAGAVATATHGSGDTNPSLAAAVVGLEIMTTRGELRRITRADDPEVFPGAVVSLGALGIVTRVELETMPTFDVRQDIAVDVPWDTVLDSFDALTGAAYSVSMFTSWDEPAVRQVLFKSLAPAGAQRPQPVEGLRWSTVPMHPLPDVDPVACTDQLGVAGPWHERLSHFRLEFTPSSGAELQTEYLLPRRHAVAAIEEMRRLAPQVAPLLQTCEIRTVAADDLWLSPFPEDSVALHFTWHQRDTEVAAVLPVIEDALLPLGARPHWGKLFALDPADVGALYPRFGEFRALADRFDPDGRLRGGYLARLLG</sequence>
<dbReference type="InterPro" id="IPR010031">
    <property type="entry name" value="FAD_lactone_oxidase-like"/>
</dbReference>